<evidence type="ECO:0000256" key="7">
    <source>
        <dbReference type="SAM" id="Phobius"/>
    </source>
</evidence>
<dbReference type="GO" id="GO:0005886">
    <property type="term" value="C:plasma membrane"/>
    <property type="evidence" value="ECO:0007669"/>
    <property type="project" value="UniProtKB-SubCell"/>
</dbReference>
<sequence>MDELHSLYYLLDLAGTFAFAISGATAARKRNLDLFGICAIAFTVACGGGIIRDLCIGAIPPAGLTNWQYLVVSVIATALTVGFYPVVQQLNRPVLFFDSVGLALFAVTGAQKALSFGHNGEVALLLGITTAVGGGVIRDVLLTRVPVILEKEIYASAALAGAAIVVLGHNQKWISSDWVAIIALIVCFSLRILALRFRWNLPTPTNKKPKAKK</sequence>
<gene>
    <name evidence="9" type="ORF">DP923_06265</name>
</gene>
<evidence type="ECO:0000256" key="3">
    <source>
        <dbReference type="ARBA" id="ARBA00022475"/>
    </source>
</evidence>
<dbReference type="OrthoDB" id="9791874at2"/>
<evidence type="ECO:0000256" key="5">
    <source>
        <dbReference type="ARBA" id="ARBA00022989"/>
    </source>
</evidence>
<dbReference type="AlphaFoldDB" id="A0A364RF06"/>
<proteinExistence type="inferred from homology"/>
<feature type="transmembrane region" description="Helical" evidence="7">
    <location>
        <begin position="178"/>
        <end position="197"/>
    </location>
</feature>
<dbReference type="EMBL" id="QMDV01000002">
    <property type="protein sequence ID" value="RAU82854.1"/>
    <property type="molecule type" value="Genomic_DNA"/>
</dbReference>
<feature type="transmembrane region" description="Helical" evidence="7">
    <location>
        <begin position="153"/>
        <end position="172"/>
    </location>
</feature>
<dbReference type="PANTHER" id="PTHR30506">
    <property type="entry name" value="INNER MEMBRANE PROTEIN"/>
    <property type="match status" value="1"/>
</dbReference>
<reference evidence="9 10" key="2">
    <citation type="submission" date="2018-07" db="EMBL/GenBank/DDBJ databases">
        <title>Pontibacter sp. 2b14 genomic sequence and assembly.</title>
        <authorList>
            <person name="Du Z.-J."/>
        </authorList>
    </citation>
    <scope>NUCLEOTIDE SEQUENCE [LARGE SCALE GENOMIC DNA]</scope>
    <source>
        <strain evidence="9 10">2b14</strain>
    </source>
</reference>
<accession>A0A364RF06</accession>
<keyword evidence="5 7" id="KW-1133">Transmembrane helix</keyword>
<keyword evidence="4 7" id="KW-0812">Transmembrane</keyword>
<comment type="similarity">
    <text evidence="2">Belongs to the UPF0126 family.</text>
</comment>
<feature type="transmembrane region" description="Helical" evidence="7">
    <location>
        <begin position="34"/>
        <end position="60"/>
    </location>
</feature>
<evidence type="ECO:0000256" key="1">
    <source>
        <dbReference type="ARBA" id="ARBA00004651"/>
    </source>
</evidence>
<keyword evidence="10" id="KW-1185">Reference proteome</keyword>
<dbReference type="Pfam" id="PF03458">
    <property type="entry name" value="Gly_transporter"/>
    <property type="match status" value="2"/>
</dbReference>
<evidence type="ECO:0000256" key="4">
    <source>
        <dbReference type="ARBA" id="ARBA00022692"/>
    </source>
</evidence>
<reference evidence="9 10" key="1">
    <citation type="submission" date="2018-06" db="EMBL/GenBank/DDBJ databases">
        <authorList>
            <person name="Liu Z.-W."/>
        </authorList>
    </citation>
    <scope>NUCLEOTIDE SEQUENCE [LARGE SCALE GENOMIC DNA]</scope>
    <source>
        <strain evidence="9 10">2b14</strain>
    </source>
</reference>
<feature type="domain" description="Glycine transporter" evidence="8">
    <location>
        <begin position="10"/>
        <end position="84"/>
    </location>
</feature>
<organism evidence="9 10">
    <name type="scientific">Pontibacter arcticus</name>
    <dbReference type="NCBI Taxonomy" id="2080288"/>
    <lineage>
        <taxon>Bacteria</taxon>
        <taxon>Pseudomonadati</taxon>
        <taxon>Bacteroidota</taxon>
        <taxon>Cytophagia</taxon>
        <taxon>Cytophagales</taxon>
        <taxon>Hymenobacteraceae</taxon>
        <taxon>Pontibacter</taxon>
    </lineage>
</organism>
<name>A0A364RF06_9BACT</name>
<feature type="transmembrane region" description="Helical" evidence="7">
    <location>
        <begin position="122"/>
        <end position="141"/>
    </location>
</feature>
<evidence type="ECO:0000259" key="8">
    <source>
        <dbReference type="Pfam" id="PF03458"/>
    </source>
</evidence>
<dbReference type="InterPro" id="IPR005115">
    <property type="entry name" value="Gly_transporter"/>
</dbReference>
<feature type="domain" description="Glycine transporter" evidence="8">
    <location>
        <begin position="96"/>
        <end position="169"/>
    </location>
</feature>
<evidence type="ECO:0000256" key="6">
    <source>
        <dbReference type="ARBA" id="ARBA00023136"/>
    </source>
</evidence>
<comment type="subcellular location">
    <subcellularLocation>
        <location evidence="1">Cell membrane</location>
        <topology evidence="1">Multi-pass membrane protein</topology>
    </subcellularLocation>
</comment>
<evidence type="ECO:0000256" key="2">
    <source>
        <dbReference type="ARBA" id="ARBA00008193"/>
    </source>
</evidence>
<keyword evidence="3" id="KW-1003">Cell membrane</keyword>
<evidence type="ECO:0000313" key="9">
    <source>
        <dbReference type="EMBL" id="RAU82854.1"/>
    </source>
</evidence>
<dbReference type="Proteomes" id="UP000251692">
    <property type="component" value="Unassembled WGS sequence"/>
</dbReference>
<feature type="transmembrane region" description="Helical" evidence="7">
    <location>
        <begin position="94"/>
        <end position="110"/>
    </location>
</feature>
<comment type="caution">
    <text evidence="9">The sequence shown here is derived from an EMBL/GenBank/DDBJ whole genome shotgun (WGS) entry which is preliminary data.</text>
</comment>
<feature type="transmembrane region" description="Helical" evidence="7">
    <location>
        <begin position="6"/>
        <end position="27"/>
    </location>
</feature>
<feature type="transmembrane region" description="Helical" evidence="7">
    <location>
        <begin position="66"/>
        <end position="87"/>
    </location>
</feature>
<dbReference type="PANTHER" id="PTHR30506:SF3">
    <property type="entry name" value="UPF0126 INNER MEMBRANE PROTEIN YADS-RELATED"/>
    <property type="match status" value="1"/>
</dbReference>
<evidence type="ECO:0000313" key="10">
    <source>
        <dbReference type="Proteomes" id="UP000251692"/>
    </source>
</evidence>
<protein>
    <submittedName>
        <fullName evidence="9">Trimeric intracellular cation channel family protein</fullName>
    </submittedName>
</protein>
<keyword evidence="6 7" id="KW-0472">Membrane</keyword>